<dbReference type="PANTHER" id="PTHR30121:SF12">
    <property type="entry name" value="TYPE IV SECRETION SYSTEM PROTEIN CAGE"/>
    <property type="match status" value="1"/>
</dbReference>
<proteinExistence type="inferred from homology"/>
<reference evidence="5 6" key="1">
    <citation type="submission" date="2019-12" db="EMBL/GenBank/DDBJ databases">
        <title>Novel species isolated from a subtropical stream in China.</title>
        <authorList>
            <person name="Lu H."/>
        </authorList>
    </citation>
    <scope>NUCLEOTIDE SEQUENCE [LARGE SCALE GENOMIC DNA]</scope>
    <source>
        <strain evidence="5 6">FT134W</strain>
    </source>
</reference>
<dbReference type="EMBL" id="WWCR01000018">
    <property type="protein sequence ID" value="MYM73955.1"/>
    <property type="molecule type" value="Genomic_DNA"/>
</dbReference>
<dbReference type="InterPro" id="IPR018145">
    <property type="entry name" value="CagE_TrbE_VirB_cntrl_dom"/>
</dbReference>
<dbReference type="Proteomes" id="UP000469734">
    <property type="component" value="Unassembled WGS sequence"/>
</dbReference>
<comment type="similarity">
    <text evidence="1">Belongs to the TrbE/VirB4 family.</text>
</comment>
<evidence type="ECO:0000256" key="3">
    <source>
        <dbReference type="ARBA" id="ARBA00022840"/>
    </source>
</evidence>
<dbReference type="AlphaFoldDB" id="A0A7X4H2Y5"/>
<accession>A0A7X4H2Y5</accession>
<dbReference type="Pfam" id="PF03135">
    <property type="entry name" value="CagE_TrbE_VirB"/>
    <property type="match status" value="1"/>
</dbReference>
<name>A0A7X4H2Y5_9BURK</name>
<dbReference type="Gene3D" id="3.40.50.300">
    <property type="entry name" value="P-loop containing nucleotide triphosphate hydrolases"/>
    <property type="match status" value="1"/>
</dbReference>
<dbReference type="PANTHER" id="PTHR30121">
    <property type="entry name" value="UNCHARACTERIZED PROTEIN YJGR-RELATED"/>
    <property type="match status" value="1"/>
</dbReference>
<evidence type="ECO:0000259" key="4">
    <source>
        <dbReference type="Pfam" id="PF03135"/>
    </source>
</evidence>
<evidence type="ECO:0000313" key="6">
    <source>
        <dbReference type="Proteomes" id="UP000469734"/>
    </source>
</evidence>
<evidence type="ECO:0000256" key="1">
    <source>
        <dbReference type="ARBA" id="ARBA00006512"/>
    </source>
</evidence>
<keyword evidence="3" id="KW-0067">ATP-binding</keyword>
<dbReference type="InterPro" id="IPR051162">
    <property type="entry name" value="T4SS_component"/>
</dbReference>
<protein>
    <submittedName>
        <fullName evidence="5">VirB4 family type IV secretion/conjugal transfer ATPase</fullName>
    </submittedName>
</protein>
<dbReference type="GO" id="GO:0005524">
    <property type="term" value="F:ATP binding"/>
    <property type="evidence" value="ECO:0007669"/>
    <property type="project" value="UniProtKB-KW"/>
</dbReference>
<gene>
    <name evidence="5" type="ORF">GTP56_17365</name>
</gene>
<evidence type="ECO:0000256" key="2">
    <source>
        <dbReference type="ARBA" id="ARBA00022741"/>
    </source>
</evidence>
<sequence length="825" mass="93051">MRALTALRRRANAEAAIADHVPFGGWISPNVIRLRHNGDLLATWRLAGIAFETADPAFIADRKRTLHNFWNAMGGGRCAIWAHKVRRAVNLIPGGMPEQAFARHFTQRYNAGLTSNRTDLGPRQMVTELYLSLIYRPLNWPKAGLRKRLAGASLAELLAAQQSNLAAIDEMGQRLESSLRSYGPERLGEYQRAGHAYSEQAAFYGFLLNGVWEEVACHDTRLAEYLPVSRLHFGDSNGMLEIWHPEQRRFAGLLDFQDYPSTSQPGMNNAILYSDYEYIETQSFSMLGKRDALHALERQRGHLYAAQDPSTREIEEIDAAMGEVNSGDIQMGEYHYSLAVFGDTPAQTARHMAQARTALQDGPGFKMAIIDAIPECAWFAQLPGNWGMRPREAAITSKNFTNLAPLHNFAQGKRDGNPWGPALALMDTPSGQPYFLNHHASPVDQDSTDDKRPGNTIVIGPTGVGKTALVNGLMTLAQKYPGYRAMFFDKERGAEICIRRLDGHYTGFKRGEPTGLNPFQLPLTERNIAYCEQWMRLLAGPAQPGDETQEENETSHAVRTVMSDAIPFELRRLSTVWQNLTVRQGGRSLRDRLRKWTAQGPLGWAFDNPRHMHQLDLQGVGIYGYDCTEILDDAQLCSPVVDLLLHMSTDMIDGNPFVYYMDEFWKYLENDQFADSVYNRQKTIRKLNGIGVFITQSPADTLLHRISKTIVEQCVTKIFLPNPAADHDDYVLGFKLSEQEFNLILNMNENSRLLLVKQNHQSAILKYDLSDMPDVLNIFSGSLDNVLLLDEIRAKVGDAPEAWEPILQQQIRQRRQKLANKEHRP</sequence>
<dbReference type="RefSeq" id="WP_161051010.1">
    <property type="nucleotide sequence ID" value="NZ_WWCR01000018.1"/>
</dbReference>
<comment type="caution">
    <text evidence="5">The sequence shown here is derived from an EMBL/GenBank/DDBJ whole genome shotgun (WGS) entry which is preliminary data.</text>
</comment>
<dbReference type="InterPro" id="IPR004346">
    <property type="entry name" value="CagE_TrbE_VirB"/>
</dbReference>
<organism evidence="5 6">
    <name type="scientific">Duganella margarita</name>
    <dbReference type="NCBI Taxonomy" id="2692170"/>
    <lineage>
        <taxon>Bacteria</taxon>
        <taxon>Pseudomonadati</taxon>
        <taxon>Pseudomonadota</taxon>
        <taxon>Betaproteobacteria</taxon>
        <taxon>Burkholderiales</taxon>
        <taxon>Oxalobacteraceae</taxon>
        <taxon>Telluria group</taxon>
        <taxon>Duganella</taxon>
    </lineage>
</organism>
<dbReference type="InterPro" id="IPR027417">
    <property type="entry name" value="P-loop_NTPase"/>
</dbReference>
<feature type="domain" description="CagE TrbE VirB component of type IV transporter system central" evidence="4">
    <location>
        <begin position="185"/>
        <end position="391"/>
    </location>
</feature>
<dbReference type="NCBIfam" id="TIGR00929">
    <property type="entry name" value="VirB4_CagE"/>
    <property type="match status" value="1"/>
</dbReference>
<dbReference type="SUPFAM" id="SSF52540">
    <property type="entry name" value="P-loop containing nucleoside triphosphate hydrolases"/>
    <property type="match status" value="1"/>
</dbReference>
<keyword evidence="2" id="KW-0547">Nucleotide-binding</keyword>
<evidence type="ECO:0000313" key="5">
    <source>
        <dbReference type="EMBL" id="MYM73955.1"/>
    </source>
</evidence>